<name>A0A380T889_9ZZZZ</name>
<sequence length="169" mass="19895">MPKLEMEVEIAAPPERVWQVLANFEQYATWHPYLTIEGRAELYARIMTSWRLSGSDQRTMRSRGTVWRLDLNEKLELIDGNPLLYQSKQFFYLTPTDKGTLLRHGVVISGFWAAWRFSHGHKIERLRPYRAAFEEALIRRLAGKPSKQTGQGNRRSRRVQRAKKRSSHR</sequence>
<dbReference type="Gene3D" id="3.30.530.20">
    <property type="match status" value="1"/>
</dbReference>
<proteinExistence type="predicted"/>
<reference evidence="2" key="1">
    <citation type="submission" date="2018-07" db="EMBL/GenBank/DDBJ databases">
        <authorList>
            <person name="Quirk P.G."/>
            <person name="Krulwich T.A."/>
        </authorList>
    </citation>
    <scope>NUCLEOTIDE SEQUENCE</scope>
</reference>
<dbReference type="InterPro" id="IPR023393">
    <property type="entry name" value="START-like_dom_sf"/>
</dbReference>
<accession>A0A380T889</accession>
<dbReference type="SUPFAM" id="SSF55961">
    <property type="entry name" value="Bet v1-like"/>
    <property type="match status" value="1"/>
</dbReference>
<evidence type="ECO:0000313" key="2">
    <source>
        <dbReference type="EMBL" id="SUS03301.1"/>
    </source>
</evidence>
<feature type="region of interest" description="Disordered" evidence="1">
    <location>
        <begin position="143"/>
        <end position="169"/>
    </location>
</feature>
<evidence type="ECO:0000256" key="1">
    <source>
        <dbReference type="SAM" id="MobiDB-lite"/>
    </source>
</evidence>
<feature type="compositionally biased region" description="Basic residues" evidence="1">
    <location>
        <begin position="154"/>
        <end position="169"/>
    </location>
</feature>
<gene>
    <name evidence="2" type="ORF">DF3PB_10054</name>
</gene>
<dbReference type="Pfam" id="PF10604">
    <property type="entry name" value="Polyketide_cyc2"/>
    <property type="match status" value="1"/>
</dbReference>
<dbReference type="AlphaFoldDB" id="A0A380T889"/>
<protein>
    <recommendedName>
        <fullName evidence="3">SRPBCC domain-containing protein</fullName>
    </recommendedName>
</protein>
<dbReference type="InterPro" id="IPR019587">
    <property type="entry name" value="Polyketide_cyclase/dehydratase"/>
</dbReference>
<dbReference type="EMBL" id="UIDG01000001">
    <property type="protein sequence ID" value="SUS03301.1"/>
    <property type="molecule type" value="Genomic_DNA"/>
</dbReference>
<evidence type="ECO:0008006" key="3">
    <source>
        <dbReference type="Google" id="ProtNLM"/>
    </source>
</evidence>
<organism evidence="2">
    <name type="scientific">metagenome</name>
    <dbReference type="NCBI Taxonomy" id="256318"/>
    <lineage>
        <taxon>unclassified sequences</taxon>
        <taxon>metagenomes</taxon>
    </lineage>
</organism>